<keyword evidence="9" id="KW-1185">Reference proteome</keyword>
<dbReference type="InterPro" id="IPR020456">
    <property type="entry name" value="Acylphosphatase"/>
</dbReference>
<reference evidence="8 9" key="1">
    <citation type="journal article" date="2018" name="Sci. Rep.">
        <title>A novel species of the marine cyanobacterium Acaryochloris with a unique pigment content and lifestyle.</title>
        <authorList>
            <person name="Partensky F."/>
            <person name="Six C."/>
            <person name="Ratin M."/>
            <person name="Garczarek L."/>
            <person name="Vaulot D."/>
            <person name="Probert I."/>
            <person name="Calteau A."/>
            <person name="Gourvil P."/>
            <person name="Marie D."/>
            <person name="Grebert T."/>
            <person name="Bouchier C."/>
            <person name="Le Panse S."/>
            <person name="Gachenot M."/>
            <person name="Rodriguez F."/>
            <person name="Garrido J.L."/>
        </authorList>
    </citation>
    <scope>NUCLEOTIDE SEQUENCE [LARGE SCALE GENOMIC DNA]</scope>
    <source>
        <strain evidence="8 9">RCC1774</strain>
    </source>
</reference>
<dbReference type="PANTHER" id="PTHR47268:SF4">
    <property type="entry name" value="ACYLPHOSPHATASE"/>
    <property type="match status" value="1"/>
</dbReference>
<dbReference type="GO" id="GO:0003998">
    <property type="term" value="F:acylphosphatase activity"/>
    <property type="evidence" value="ECO:0007669"/>
    <property type="project" value="UniProtKB-EC"/>
</dbReference>
<dbReference type="SUPFAM" id="SSF54975">
    <property type="entry name" value="Acylphosphatase/BLUF domain-like"/>
    <property type="match status" value="1"/>
</dbReference>
<feature type="active site" evidence="5">
    <location>
        <position position="29"/>
    </location>
</feature>
<dbReference type="EMBL" id="PQWO01000015">
    <property type="protein sequence ID" value="PZD71702.1"/>
    <property type="molecule type" value="Genomic_DNA"/>
</dbReference>
<comment type="caution">
    <text evidence="8">The sequence shown here is derived from an EMBL/GenBank/DDBJ whole genome shotgun (WGS) entry which is preliminary data.</text>
</comment>
<dbReference type="PROSITE" id="PS51160">
    <property type="entry name" value="ACYLPHOSPHATASE_3"/>
    <property type="match status" value="1"/>
</dbReference>
<evidence type="ECO:0000256" key="6">
    <source>
        <dbReference type="RuleBase" id="RU004168"/>
    </source>
</evidence>
<dbReference type="NCBIfam" id="NF011000">
    <property type="entry name" value="PRK14426.1"/>
    <property type="match status" value="1"/>
</dbReference>
<dbReference type="PRINTS" id="PR00112">
    <property type="entry name" value="ACYLPHPHTASE"/>
</dbReference>
<evidence type="ECO:0000256" key="1">
    <source>
        <dbReference type="ARBA" id="ARBA00005614"/>
    </source>
</evidence>
<dbReference type="NCBIfam" id="NF011014">
    <property type="entry name" value="PRK14442.1"/>
    <property type="match status" value="1"/>
</dbReference>
<evidence type="ECO:0000259" key="7">
    <source>
        <dbReference type="PROSITE" id="PS51160"/>
    </source>
</evidence>
<feature type="domain" description="Acylphosphatase-like" evidence="7">
    <location>
        <begin position="14"/>
        <end position="100"/>
    </location>
</feature>
<sequence>MVPSNSSTSSSAICQHAIISGRVQGVGYRYTTQEQATRLGLVGWVRNLPDGQVEAMVEGDRTQVQKLVDWLDSGPPAARVESVVIEEQSLQNFERFEIRRS</sequence>
<gene>
    <name evidence="8" type="primary">yccX</name>
    <name evidence="8" type="ORF">C1752_05098</name>
</gene>
<evidence type="ECO:0000256" key="3">
    <source>
        <dbReference type="ARBA" id="ARBA00015991"/>
    </source>
</evidence>
<evidence type="ECO:0000256" key="4">
    <source>
        <dbReference type="ARBA" id="ARBA00047645"/>
    </source>
</evidence>
<dbReference type="InterPro" id="IPR036046">
    <property type="entry name" value="Acylphosphatase-like_dom_sf"/>
</dbReference>
<keyword evidence="5 8" id="KW-0378">Hydrolase</keyword>
<proteinExistence type="inferred from homology"/>
<dbReference type="OrthoDB" id="9808093at2"/>
<dbReference type="AlphaFoldDB" id="A0A2W1JLB4"/>
<evidence type="ECO:0000256" key="2">
    <source>
        <dbReference type="ARBA" id="ARBA00012150"/>
    </source>
</evidence>
<dbReference type="InterPro" id="IPR017968">
    <property type="entry name" value="Acylphosphatase_CS"/>
</dbReference>
<dbReference type="EC" id="3.6.1.7" evidence="2 5"/>
<evidence type="ECO:0000256" key="5">
    <source>
        <dbReference type="PROSITE-ProRule" id="PRU00520"/>
    </source>
</evidence>
<dbReference type="InterPro" id="IPR001792">
    <property type="entry name" value="Acylphosphatase-like_dom"/>
</dbReference>
<feature type="active site" evidence="5">
    <location>
        <position position="47"/>
    </location>
</feature>
<accession>A0A2W1JLB4</accession>
<organism evidence="8 9">
    <name type="scientific">Acaryochloris thomasi RCC1774</name>
    <dbReference type="NCBI Taxonomy" id="1764569"/>
    <lineage>
        <taxon>Bacteria</taxon>
        <taxon>Bacillati</taxon>
        <taxon>Cyanobacteriota</taxon>
        <taxon>Cyanophyceae</taxon>
        <taxon>Acaryochloridales</taxon>
        <taxon>Acaryochloridaceae</taxon>
        <taxon>Acaryochloris</taxon>
        <taxon>Acaryochloris thomasi</taxon>
    </lineage>
</organism>
<dbReference type="PROSITE" id="PS00151">
    <property type="entry name" value="ACYLPHOSPHATASE_2"/>
    <property type="match status" value="1"/>
</dbReference>
<evidence type="ECO:0000313" key="9">
    <source>
        <dbReference type="Proteomes" id="UP000248857"/>
    </source>
</evidence>
<dbReference type="PANTHER" id="PTHR47268">
    <property type="entry name" value="ACYLPHOSPHATASE"/>
    <property type="match status" value="1"/>
</dbReference>
<name>A0A2W1JLB4_9CYAN</name>
<comment type="catalytic activity">
    <reaction evidence="4 5">
        <text>an acyl phosphate + H2O = a carboxylate + phosphate + H(+)</text>
        <dbReference type="Rhea" id="RHEA:14965"/>
        <dbReference type="ChEBI" id="CHEBI:15377"/>
        <dbReference type="ChEBI" id="CHEBI:15378"/>
        <dbReference type="ChEBI" id="CHEBI:29067"/>
        <dbReference type="ChEBI" id="CHEBI:43474"/>
        <dbReference type="ChEBI" id="CHEBI:59918"/>
        <dbReference type="EC" id="3.6.1.7"/>
    </reaction>
</comment>
<dbReference type="Gene3D" id="3.30.70.100">
    <property type="match status" value="1"/>
</dbReference>
<dbReference type="Proteomes" id="UP000248857">
    <property type="component" value="Unassembled WGS sequence"/>
</dbReference>
<dbReference type="Pfam" id="PF00708">
    <property type="entry name" value="Acylphosphatase"/>
    <property type="match status" value="1"/>
</dbReference>
<comment type="similarity">
    <text evidence="1 6">Belongs to the acylphosphatase family.</text>
</comment>
<dbReference type="RefSeq" id="WP_110987900.1">
    <property type="nucleotide sequence ID" value="NZ_CAWNWM010000015.1"/>
</dbReference>
<evidence type="ECO:0000313" key="8">
    <source>
        <dbReference type="EMBL" id="PZD71702.1"/>
    </source>
</evidence>
<protein>
    <recommendedName>
        <fullName evidence="3 5">acylphosphatase</fullName>
        <ecNumber evidence="2 5">3.6.1.7</ecNumber>
    </recommendedName>
</protein>